<reference evidence="3" key="1">
    <citation type="submission" date="2013-09" db="EMBL/GenBank/DDBJ databases">
        <title>The Genome Sequence of Anopheles culicifacies species A.</title>
        <authorList>
            <consortium name="The Broad Institute Genomics Platform"/>
            <person name="Neafsey D.E."/>
            <person name="Besansky N."/>
            <person name="Howell P."/>
            <person name="Walton C."/>
            <person name="Young S.K."/>
            <person name="Zeng Q."/>
            <person name="Gargeya S."/>
            <person name="Fitzgerald M."/>
            <person name="Haas B."/>
            <person name="Abouelleil A."/>
            <person name="Allen A.W."/>
            <person name="Alvarado L."/>
            <person name="Arachchi H.M."/>
            <person name="Berlin A.M."/>
            <person name="Chapman S.B."/>
            <person name="Gainer-Dewar J."/>
            <person name="Goldberg J."/>
            <person name="Griggs A."/>
            <person name="Gujja S."/>
            <person name="Hansen M."/>
            <person name="Howarth C."/>
            <person name="Imamovic A."/>
            <person name="Ireland A."/>
            <person name="Larimer J."/>
            <person name="McCowan C."/>
            <person name="Murphy C."/>
            <person name="Pearson M."/>
            <person name="Poon T.W."/>
            <person name="Priest M."/>
            <person name="Roberts A."/>
            <person name="Saif S."/>
            <person name="Shea T."/>
            <person name="Sisk P."/>
            <person name="Sykes S."/>
            <person name="Wortman J."/>
            <person name="Nusbaum C."/>
            <person name="Birren B."/>
        </authorList>
    </citation>
    <scope>NUCLEOTIDE SEQUENCE [LARGE SCALE GENOMIC DNA]</scope>
    <source>
        <strain evidence="3">A-37</strain>
    </source>
</reference>
<keyword evidence="3" id="KW-1185">Reference proteome</keyword>
<reference evidence="2" key="2">
    <citation type="submission" date="2020-05" db="UniProtKB">
        <authorList>
            <consortium name="EnsemblMetazoa"/>
        </authorList>
    </citation>
    <scope>IDENTIFICATION</scope>
    <source>
        <strain evidence="2">A-37</strain>
    </source>
</reference>
<evidence type="ECO:0000313" key="2">
    <source>
        <dbReference type="EnsemblMetazoa" id="ACUA004586-PA"/>
    </source>
</evidence>
<dbReference type="VEuPathDB" id="VectorBase:ACUA004586"/>
<organism evidence="2 3">
    <name type="scientific">Anopheles culicifacies</name>
    <dbReference type="NCBI Taxonomy" id="139723"/>
    <lineage>
        <taxon>Eukaryota</taxon>
        <taxon>Metazoa</taxon>
        <taxon>Ecdysozoa</taxon>
        <taxon>Arthropoda</taxon>
        <taxon>Hexapoda</taxon>
        <taxon>Insecta</taxon>
        <taxon>Pterygota</taxon>
        <taxon>Neoptera</taxon>
        <taxon>Endopterygota</taxon>
        <taxon>Diptera</taxon>
        <taxon>Nematocera</taxon>
        <taxon>Culicoidea</taxon>
        <taxon>Culicidae</taxon>
        <taxon>Anophelinae</taxon>
        <taxon>Anopheles</taxon>
        <taxon>culicifacies species complex</taxon>
    </lineage>
</organism>
<keyword evidence="1" id="KW-0812">Transmembrane</keyword>
<dbReference type="EnsemblMetazoa" id="ACUA004586-RA">
    <property type="protein sequence ID" value="ACUA004586-PA"/>
    <property type="gene ID" value="ACUA004586"/>
</dbReference>
<dbReference type="EMBL" id="AXCM01001312">
    <property type="status" value="NOT_ANNOTATED_CDS"/>
    <property type="molecule type" value="Genomic_DNA"/>
</dbReference>
<evidence type="ECO:0000256" key="1">
    <source>
        <dbReference type="SAM" id="Phobius"/>
    </source>
</evidence>
<name>A0A182LXW3_9DIPT</name>
<protein>
    <submittedName>
        <fullName evidence="2">Uncharacterized protein</fullName>
    </submittedName>
</protein>
<sequence length="133" mass="13836">MSMNAAAPGIVTNASFNTCLARASGADGTAGAWLFPFGTSSFGGTLTLVICITLSVAFVWVEGFLFLLFRLLLLSVDGPFGAPATCGFVPIAVAVPFDTHSQGVDVRLPHLILKLKLLLVQMPLLLPGGSCRA</sequence>
<feature type="transmembrane region" description="Helical" evidence="1">
    <location>
        <begin position="45"/>
        <end position="69"/>
    </location>
</feature>
<keyword evidence="1" id="KW-1133">Transmembrane helix</keyword>
<dbReference type="Proteomes" id="UP000075883">
    <property type="component" value="Unassembled WGS sequence"/>
</dbReference>
<proteinExistence type="predicted"/>
<evidence type="ECO:0000313" key="3">
    <source>
        <dbReference type="Proteomes" id="UP000075883"/>
    </source>
</evidence>
<keyword evidence="1" id="KW-0472">Membrane</keyword>
<dbReference type="AlphaFoldDB" id="A0A182LXW3"/>
<accession>A0A182LXW3</accession>